<feature type="region of interest" description="Disordered" evidence="1">
    <location>
        <begin position="456"/>
        <end position="496"/>
    </location>
</feature>
<gene>
    <name evidence="2" type="ORF">PACLA_8A041080</name>
</gene>
<dbReference type="Proteomes" id="UP001152795">
    <property type="component" value="Unassembled WGS sequence"/>
</dbReference>
<feature type="compositionally biased region" description="Basic and acidic residues" evidence="1">
    <location>
        <begin position="475"/>
        <end position="496"/>
    </location>
</feature>
<accession>A0A6S7ID06</accession>
<comment type="caution">
    <text evidence="2">The sequence shown here is derived from an EMBL/GenBank/DDBJ whole genome shotgun (WGS) entry which is preliminary data.</text>
</comment>
<name>A0A6S7ID06_PARCT</name>
<dbReference type="OrthoDB" id="6768976at2759"/>
<reference evidence="2" key="1">
    <citation type="submission" date="2020-04" db="EMBL/GenBank/DDBJ databases">
        <authorList>
            <person name="Alioto T."/>
            <person name="Alioto T."/>
            <person name="Gomez Garrido J."/>
        </authorList>
    </citation>
    <scope>NUCLEOTIDE SEQUENCE</scope>
    <source>
        <strain evidence="2">A484AB</strain>
    </source>
</reference>
<proteinExistence type="predicted"/>
<dbReference type="EMBL" id="CACRXK020008652">
    <property type="protein sequence ID" value="CAB4015267.1"/>
    <property type="molecule type" value="Genomic_DNA"/>
</dbReference>
<organism evidence="2 3">
    <name type="scientific">Paramuricea clavata</name>
    <name type="common">Red gorgonian</name>
    <name type="synonym">Violescent sea-whip</name>
    <dbReference type="NCBI Taxonomy" id="317549"/>
    <lineage>
        <taxon>Eukaryota</taxon>
        <taxon>Metazoa</taxon>
        <taxon>Cnidaria</taxon>
        <taxon>Anthozoa</taxon>
        <taxon>Octocorallia</taxon>
        <taxon>Malacalcyonacea</taxon>
        <taxon>Plexauridae</taxon>
        <taxon>Paramuricea</taxon>
    </lineage>
</organism>
<dbReference type="AlphaFoldDB" id="A0A6S7ID06"/>
<keyword evidence="3" id="KW-1185">Reference proteome</keyword>
<evidence type="ECO:0000313" key="2">
    <source>
        <dbReference type="EMBL" id="CAB4015267.1"/>
    </source>
</evidence>
<evidence type="ECO:0000313" key="3">
    <source>
        <dbReference type="Proteomes" id="UP001152795"/>
    </source>
</evidence>
<protein>
    <submittedName>
        <fullName evidence="2">Uncharacterized protein</fullName>
    </submittedName>
</protein>
<evidence type="ECO:0000256" key="1">
    <source>
        <dbReference type="SAM" id="MobiDB-lite"/>
    </source>
</evidence>
<sequence>MYITKFAQEWDLWIYPSAFVHNTSVITGTDGLIPFFLIFGREPVMPTDVMLSPVVVIPQDQKTYAKELLMKLSKAREYMAAITKELRHKQKDYYDLGRKTTQFLVGDLVVVRRTQRSGQTGIAAKWLPRWTGPYRIVEQMPNGDNYRLEHVETAKILDATNVDKLIKVEPWSVNESNPGQTNLNEEEDTPTEISQSHRNLQFENGSFIVYEKLGDFFDDDIRIMIEELHAWLKSQKDYKSSTGEACKYLYTKNPEFKKILQSIGGIRQLLIHTPSIQFEMPDATGGKNSLKLLDPSQPVKYHLDSLGGRYGIGRIVSYYEDEDVYDIQLWDRKSKKTKWNKALRPVKVEDEPATELVQSNRVLCSIELDDKYKIGQNAQKQLEDLQLLCVCYKNKCLPYDWVNLVIKKACNPSRAKRLKNEDFALLEKYIKEFSASYVYTHEASSKDPLTEKLRKSMTKNVKSSAHRSLLNPAKNRGEFRRNDGKFVDDDQQVKSV</sequence>